<keyword evidence="2" id="KW-1185">Reference proteome</keyword>
<name>A0ABP7DUA4_9SPHN</name>
<dbReference type="EMBL" id="BAABBF010000003">
    <property type="protein sequence ID" value="GAA3709185.1"/>
    <property type="molecule type" value="Genomic_DNA"/>
</dbReference>
<evidence type="ECO:0000313" key="2">
    <source>
        <dbReference type="Proteomes" id="UP001500523"/>
    </source>
</evidence>
<dbReference type="RefSeq" id="WP_344693040.1">
    <property type="nucleotide sequence ID" value="NZ_BAABBF010000003.1"/>
</dbReference>
<protein>
    <submittedName>
        <fullName evidence="1">Uncharacterized protein</fullName>
    </submittedName>
</protein>
<proteinExistence type="predicted"/>
<gene>
    <name evidence="1" type="ORF">GCM10022268_18110</name>
</gene>
<reference evidence="2" key="1">
    <citation type="journal article" date="2019" name="Int. J. Syst. Evol. Microbiol.">
        <title>The Global Catalogue of Microorganisms (GCM) 10K type strain sequencing project: providing services to taxonomists for standard genome sequencing and annotation.</title>
        <authorList>
            <consortium name="The Broad Institute Genomics Platform"/>
            <consortium name="The Broad Institute Genome Sequencing Center for Infectious Disease"/>
            <person name="Wu L."/>
            <person name="Ma J."/>
        </authorList>
    </citation>
    <scope>NUCLEOTIDE SEQUENCE [LARGE SCALE GENOMIC DNA]</scope>
    <source>
        <strain evidence="2">JCM 17498</strain>
    </source>
</reference>
<accession>A0ABP7DUA4</accession>
<comment type="caution">
    <text evidence="1">The sequence shown here is derived from an EMBL/GenBank/DDBJ whole genome shotgun (WGS) entry which is preliminary data.</text>
</comment>
<sequence>MTKVTDTPAIDIALDHLQSVLDILDQADLTVEAAMTDHVIQMLKATRTTR</sequence>
<organism evidence="1 2">
    <name type="scientific">Sphingomonas cynarae</name>
    <dbReference type="NCBI Taxonomy" id="930197"/>
    <lineage>
        <taxon>Bacteria</taxon>
        <taxon>Pseudomonadati</taxon>
        <taxon>Pseudomonadota</taxon>
        <taxon>Alphaproteobacteria</taxon>
        <taxon>Sphingomonadales</taxon>
        <taxon>Sphingomonadaceae</taxon>
        <taxon>Sphingomonas</taxon>
    </lineage>
</organism>
<evidence type="ECO:0000313" key="1">
    <source>
        <dbReference type="EMBL" id="GAA3709185.1"/>
    </source>
</evidence>
<dbReference type="Proteomes" id="UP001500523">
    <property type="component" value="Unassembled WGS sequence"/>
</dbReference>